<dbReference type="RefSeq" id="WP_303281604.1">
    <property type="nucleotide sequence ID" value="NZ_BAABCZ010000005.1"/>
</dbReference>
<dbReference type="InterPro" id="IPR012910">
    <property type="entry name" value="Plug_dom"/>
</dbReference>
<name>A0ABT8WZF2_9FLAO</name>
<keyword evidence="2 7" id="KW-0813">Transport</keyword>
<proteinExistence type="inferred from homology"/>
<evidence type="ECO:0000256" key="6">
    <source>
        <dbReference type="ARBA" id="ARBA00023237"/>
    </source>
</evidence>
<comment type="caution">
    <text evidence="9">The sequence shown here is derived from an EMBL/GenBank/DDBJ whole genome shotgun (WGS) entry which is preliminary data.</text>
</comment>
<dbReference type="Proteomes" id="UP001176891">
    <property type="component" value="Unassembled WGS sequence"/>
</dbReference>
<dbReference type="Pfam" id="PF07715">
    <property type="entry name" value="Plug"/>
    <property type="match status" value="1"/>
</dbReference>
<evidence type="ECO:0000256" key="1">
    <source>
        <dbReference type="ARBA" id="ARBA00004571"/>
    </source>
</evidence>
<evidence type="ECO:0000259" key="8">
    <source>
        <dbReference type="Pfam" id="PF07715"/>
    </source>
</evidence>
<reference evidence="9" key="1">
    <citation type="submission" date="2023-07" db="EMBL/GenBank/DDBJ databases">
        <title>Two novel species in the genus Flavivirga.</title>
        <authorList>
            <person name="Kwon K."/>
        </authorList>
    </citation>
    <scope>NUCLEOTIDE SEQUENCE</scope>
    <source>
        <strain evidence="9">KACC 14157</strain>
    </source>
</reference>
<evidence type="ECO:0000256" key="3">
    <source>
        <dbReference type="ARBA" id="ARBA00022452"/>
    </source>
</evidence>
<accession>A0ABT8WZF2</accession>
<evidence type="ECO:0000256" key="2">
    <source>
        <dbReference type="ARBA" id="ARBA00022448"/>
    </source>
</evidence>
<evidence type="ECO:0000256" key="7">
    <source>
        <dbReference type="PROSITE-ProRule" id="PRU01360"/>
    </source>
</evidence>
<dbReference type="InterPro" id="IPR023996">
    <property type="entry name" value="TonB-dep_OMP_SusC/RagA"/>
</dbReference>
<evidence type="ECO:0000313" key="9">
    <source>
        <dbReference type="EMBL" id="MDO5987061.1"/>
    </source>
</evidence>
<keyword evidence="5 7" id="KW-0472">Membrane</keyword>
<protein>
    <submittedName>
        <fullName evidence="9">SusC/RagA family TonB-linked outer membrane protein</fullName>
    </submittedName>
</protein>
<evidence type="ECO:0000313" key="10">
    <source>
        <dbReference type="Proteomes" id="UP001176891"/>
    </source>
</evidence>
<comment type="subcellular location">
    <subcellularLocation>
        <location evidence="1 7">Cell outer membrane</location>
        <topology evidence="1 7">Multi-pass membrane protein</topology>
    </subcellularLocation>
</comment>
<dbReference type="EMBL" id="JAUOEM010000002">
    <property type="protein sequence ID" value="MDO5987061.1"/>
    <property type="molecule type" value="Genomic_DNA"/>
</dbReference>
<keyword evidence="10" id="KW-1185">Reference proteome</keyword>
<dbReference type="Pfam" id="PF13715">
    <property type="entry name" value="CarbopepD_reg_2"/>
    <property type="match status" value="1"/>
</dbReference>
<dbReference type="Gene3D" id="2.170.130.10">
    <property type="entry name" value="TonB-dependent receptor, plug domain"/>
    <property type="match status" value="1"/>
</dbReference>
<sequence>MRTFIFLLCTSVFGLTTEVSFSQETVTIQKDQLASINEVFKIIKKQTDYRFIYPKRLFKDTPKVQLKKGEIRITKLLRESLSSNNLDFELSPNNVIIIKDKLSLNNLVQQKITGKVTDKNSIPLAGITIYVTNNLPESKTFDQEFLIRGTVTNFDGSFEIIGEVGYYLVVTGLGYELSTQEITADTTIFNIMLEEKASTLEEVIVVATGYQTISKERNAGSYAKADVNVLRNRSTSTNVLSRLDGLVPGLFINNAPTDQSDDGLPISIRGFSSINANRSPLFVVDGVPINDVSRINPQDVESIYVLKDATANSIYGSRATNGVIVITTKKGGIENKLQVDYDSYIAFQGKTDLNYTPRLNSQQFIQTAEEIFSPSDNPYSEVSNFTNVGHVGVQPHEQILYDLDNGTIDQATATSRLNALASFDNLGQIEDLFYRNAILQNHTLSVRGGGEKYSIYGSIAYTNAQDDTPNNIDETYKLNVNQDYRFNNFIKVSLIADLTNRNTKSRRPIDVDGNTLPYIRFQDESGNPLSTNFFSGFSGDDELAFYENATGINLNYTPLEEVNKGYTKGNDLNARINLGLDIDLSKKLKFQGRYGYVHGNSETSKFDNEDSFTVRFERAQFVEAGPIYFLPEDGGHYAIQNIKQRDWLLRNQLNYENSWLDKKHQLSVLLGQEVQENFNSFNRSFVRGYNNRLLTSIPVDLLTLSEEGIEAPIIINTSFGGTSELSLNEATAPFTETEITNRISSFYGNFGYTYNQKYSLNGSWRIDESNLFGIDKSAQNKPIWSVGGKWNISNEPFLQNSKMINTLALRVTYGITGNSPIPGESSSFDVLEPITDPILLNNIGLGILTPGNDKLTWETTETINVGLDYTILNNRINGSIDYYQRKTTDLIGALDNNILTGFPSVFGNLGNMENNGIELLINSLNINTANFSWSTTFNLAYNKNTITKLNSPIPLTSAEALIRARFVEGQSAFAIYSYDYAGLDNLGDPQVRLADGTITKTPGEPVAEDLKFEGSYLPKITGGFGNTLTYKGFTLNANIVYNFGAVMRADVPSKLDFTQGRLTAGTASSRVGDESLNTGNVHADFFNRWRQPGDENLTNVPSFVADISTHNTRRNTDFYRFGNINVLSADYIKLRDITLSYALPQKALDFLNADNIAFRLQLSNVMLWRKNDRNIDPEFHQSFFGIRSPLINQETITAGIHLTF</sequence>
<dbReference type="SUPFAM" id="SSF49464">
    <property type="entry name" value="Carboxypeptidase regulatory domain-like"/>
    <property type="match status" value="1"/>
</dbReference>
<evidence type="ECO:0000256" key="4">
    <source>
        <dbReference type="ARBA" id="ARBA00022692"/>
    </source>
</evidence>
<feature type="domain" description="TonB-dependent receptor plug" evidence="8">
    <location>
        <begin position="229"/>
        <end position="323"/>
    </location>
</feature>
<dbReference type="NCBIfam" id="TIGR04057">
    <property type="entry name" value="SusC_RagA_signa"/>
    <property type="match status" value="1"/>
</dbReference>
<organism evidence="9 10">
    <name type="scientific">Flavivirga amylovorans</name>
    <dbReference type="NCBI Taxonomy" id="870486"/>
    <lineage>
        <taxon>Bacteria</taxon>
        <taxon>Pseudomonadati</taxon>
        <taxon>Bacteroidota</taxon>
        <taxon>Flavobacteriia</taxon>
        <taxon>Flavobacteriales</taxon>
        <taxon>Flavobacteriaceae</taxon>
        <taxon>Flavivirga</taxon>
    </lineage>
</organism>
<keyword evidence="3 7" id="KW-1134">Transmembrane beta strand</keyword>
<keyword evidence="6 7" id="KW-0998">Cell outer membrane</keyword>
<dbReference type="InterPro" id="IPR037066">
    <property type="entry name" value="Plug_dom_sf"/>
</dbReference>
<gene>
    <name evidence="9" type="ORF">Q4Q39_06525</name>
</gene>
<dbReference type="SUPFAM" id="SSF56935">
    <property type="entry name" value="Porins"/>
    <property type="match status" value="1"/>
</dbReference>
<dbReference type="PROSITE" id="PS52016">
    <property type="entry name" value="TONB_DEPENDENT_REC_3"/>
    <property type="match status" value="1"/>
</dbReference>
<dbReference type="Gene3D" id="2.60.40.1120">
    <property type="entry name" value="Carboxypeptidase-like, regulatory domain"/>
    <property type="match status" value="1"/>
</dbReference>
<dbReference type="Gene3D" id="2.40.170.20">
    <property type="entry name" value="TonB-dependent receptor, beta-barrel domain"/>
    <property type="match status" value="1"/>
</dbReference>
<evidence type="ECO:0000256" key="5">
    <source>
        <dbReference type="ARBA" id="ARBA00023136"/>
    </source>
</evidence>
<dbReference type="InterPro" id="IPR008969">
    <property type="entry name" value="CarboxyPept-like_regulatory"/>
</dbReference>
<keyword evidence="4 7" id="KW-0812">Transmembrane</keyword>
<dbReference type="InterPro" id="IPR023997">
    <property type="entry name" value="TonB-dep_OMP_SusC/RagA_CS"/>
</dbReference>
<comment type="similarity">
    <text evidence="7">Belongs to the TonB-dependent receptor family.</text>
</comment>
<dbReference type="NCBIfam" id="TIGR04056">
    <property type="entry name" value="OMP_RagA_SusC"/>
    <property type="match status" value="1"/>
</dbReference>
<dbReference type="InterPro" id="IPR039426">
    <property type="entry name" value="TonB-dep_rcpt-like"/>
</dbReference>
<dbReference type="InterPro" id="IPR036942">
    <property type="entry name" value="Beta-barrel_TonB_sf"/>
</dbReference>